<accession>A0A3D9BYY1</accession>
<keyword evidence="2" id="KW-0808">Transferase</keyword>
<evidence type="ECO:0000313" key="3">
    <source>
        <dbReference type="Proteomes" id="UP000257131"/>
    </source>
</evidence>
<dbReference type="Gene3D" id="3.40.50.2020">
    <property type="match status" value="1"/>
</dbReference>
<keyword evidence="3" id="KW-1185">Reference proteome</keyword>
<dbReference type="GO" id="GO:0016757">
    <property type="term" value="F:glycosyltransferase activity"/>
    <property type="evidence" value="ECO:0007669"/>
    <property type="project" value="UniProtKB-KW"/>
</dbReference>
<dbReference type="Pfam" id="PF00156">
    <property type="entry name" value="Pribosyltran"/>
    <property type="match status" value="1"/>
</dbReference>
<evidence type="ECO:0000313" key="2">
    <source>
        <dbReference type="EMBL" id="REC58725.1"/>
    </source>
</evidence>
<dbReference type="CDD" id="cd06223">
    <property type="entry name" value="PRTases_typeI"/>
    <property type="match status" value="1"/>
</dbReference>
<organism evidence="2 3">
    <name type="scientific">Rhodosalinus sediminis</name>
    <dbReference type="NCBI Taxonomy" id="1940533"/>
    <lineage>
        <taxon>Bacteria</taxon>
        <taxon>Pseudomonadati</taxon>
        <taxon>Pseudomonadota</taxon>
        <taxon>Alphaproteobacteria</taxon>
        <taxon>Rhodobacterales</taxon>
        <taxon>Paracoccaceae</taxon>
        <taxon>Rhodosalinus</taxon>
    </lineage>
</organism>
<dbReference type="InterPro" id="IPR029057">
    <property type="entry name" value="PRTase-like"/>
</dbReference>
<dbReference type="Gene3D" id="3.30.1310.20">
    <property type="entry name" value="PRTase-like"/>
    <property type="match status" value="1"/>
</dbReference>
<sequence>MFEDRKEAGEALAERVAAARPERPVVLALPRGGVPIAATVAERLGAPLDLLLVRKLGLPGHSELAAGALVEGDPPQAVYNPEVLTMAGLDERDFEGQIADKTQEIAERRARWLSGRAPVDLSGRTAIVVDDGIATGATVRAALRGLRARAPAAVWLAVPVAPPDTLERLAHEADEVICLDRPRDFQAVGLHYRRFPQVSGEEVADILARFDTSDRRPE</sequence>
<proteinExistence type="predicted"/>
<dbReference type="InterPro" id="IPR000836">
    <property type="entry name" value="PRTase_dom"/>
</dbReference>
<comment type="caution">
    <text evidence="2">The sequence shown here is derived from an EMBL/GenBank/DDBJ whole genome shotgun (WGS) entry which is preliminary data.</text>
</comment>
<name>A0A3D9BYY1_9RHOB</name>
<evidence type="ECO:0000259" key="1">
    <source>
        <dbReference type="Pfam" id="PF00156"/>
    </source>
</evidence>
<gene>
    <name evidence="2" type="ORF">DRV84_00370</name>
</gene>
<dbReference type="EMBL" id="QOHR01000001">
    <property type="protein sequence ID" value="REC58725.1"/>
    <property type="molecule type" value="Genomic_DNA"/>
</dbReference>
<dbReference type="SUPFAM" id="SSF53271">
    <property type="entry name" value="PRTase-like"/>
    <property type="match status" value="1"/>
</dbReference>
<dbReference type="OrthoDB" id="9810066at2"/>
<dbReference type="AlphaFoldDB" id="A0A3D9BYY1"/>
<feature type="domain" description="Phosphoribosyltransferase" evidence="1">
    <location>
        <begin position="7"/>
        <end position="187"/>
    </location>
</feature>
<reference evidence="2 3" key="1">
    <citation type="journal article" date="2017" name="Int. J. Syst. Evol. Microbiol.">
        <title>Rhodosalinus sediminis gen. nov., sp. nov., isolated from marine saltern.</title>
        <authorList>
            <person name="Guo L.Y."/>
            <person name="Ling S.K."/>
            <person name="Li C.M."/>
            <person name="Chen G.J."/>
            <person name="Du Z.J."/>
        </authorList>
    </citation>
    <scope>NUCLEOTIDE SEQUENCE [LARGE SCALE GENOMIC DNA]</scope>
    <source>
        <strain evidence="2 3">WDN1C137</strain>
    </source>
</reference>
<dbReference type="RefSeq" id="WP_115977767.1">
    <property type="nucleotide sequence ID" value="NZ_QOHR01000001.1"/>
</dbReference>
<protein>
    <submittedName>
        <fullName evidence="2">Phosphoribosyltransferase</fullName>
    </submittedName>
</protein>
<dbReference type="Proteomes" id="UP000257131">
    <property type="component" value="Unassembled WGS sequence"/>
</dbReference>
<keyword evidence="2" id="KW-0328">Glycosyltransferase</keyword>